<dbReference type="EMBL" id="JARJCN010000040">
    <property type="protein sequence ID" value="KAJ7083645.1"/>
    <property type="molecule type" value="Genomic_DNA"/>
</dbReference>
<organism evidence="2 3">
    <name type="scientific">Mycena belliarum</name>
    <dbReference type="NCBI Taxonomy" id="1033014"/>
    <lineage>
        <taxon>Eukaryota</taxon>
        <taxon>Fungi</taxon>
        <taxon>Dikarya</taxon>
        <taxon>Basidiomycota</taxon>
        <taxon>Agaricomycotina</taxon>
        <taxon>Agaricomycetes</taxon>
        <taxon>Agaricomycetidae</taxon>
        <taxon>Agaricales</taxon>
        <taxon>Marasmiineae</taxon>
        <taxon>Mycenaceae</taxon>
        <taxon>Mycena</taxon>
    </lineage>
</organism>
<dbReference type="Proteomes" id="UP001222325">
    <property type="component" value="Unassembled WGS sequence"/>
</dbReference>
<dbReference type="AlphaFoldDB" id="A0AAD6XNK7"/>
<proteinExistence type="predicted"/>
<name>A0AAD6XNK7_9AGAR</name>
<sequence length="133" mass="14173">LSAGGNISVADYGNIIFLHPDDRKNYVYPDDGLLQVSSVVQDSDLQNPQHLDAQSMPTRRSACSSSKTDQPRAPRVNGLQAFTRACETHGIAHTAIDFAVLRYESPSKFSDGGDLGSVALDRGGRIVGILTGG</sequence>
<feature type="region of interest" description="Disordered" evidence="1">
    <location>
        <begin position="44"/>
        <end position="76"/>
    </location>
</feature>
<keyword evidence="3" id="KW-1185">Reference proteome</keyword>
<feature type="compositionally biased region" description="Polar residues" evidence="1">
    <location>
        <begin position="55"/>
        <end position="68"/>
    </location>
</feature>
<accession>A0AAD6XNK7</accession>
<protein>
    <submittedName>
        <fullName evidence="2">Uncharacterized protein</fullName>
    </submittedName>
</protein>
<feature type="non-terminal residue" evidence="2">
    <location>
        <position position="1"/>
    </location>
</feature>
<feature type="non-terminal residue" evidence="2">
    <location>
        <position position="133"/>
    </location>
</feature>
<reference evidence="2" key="1">
    <citation type="submission" date="2023-03" db="EMBL/GenBank/DDBJ databases">
        <title>Massive genome expansion in bonnet fungi (Mycena s.s.) driven by repeated elements and novel gene families across ecological guilds.</title>
        <authorList>
            <consortium name="Lawrence Berkeley National Laboratory"/>
            <person name="Harder C.B."/>
            <person name="Miyauchi S."/>
            <person name="Viragh M."/>
            <person name="Kuo A."/>
            <person name="Thoen E."/>
            <person name="Andreopoulos B."/>
            <person name="Lu D."/>
            <person name="Skrede I."/>
            <person name="Drula E."/>
            <person name="Henrissat B."/>
            <person name="Morin E."/>
            <person name="Kohler A."/>
            <person name="Barry K."/>
            <person name="LaButti K."/>
            <person name="Morin E."/>
            <person name="Salamov A."/>
            <person name="Lipzen A."/>
            <person name="Mereny Z."/>
            <person name="Hegedus B."/>
            <person name="Baldrian P."/>
            <person name="Stursova M."/>
            <person name="Weitz H."/>
            <person name="Taylor A."/>
            <person name="Grigoriev I.V."/>
            <person name="Nagy L.G."/>
            <person name="Martin F."/>
            <person name="Kauserud H."/>
        </authorList>
    </citation>
    <scope>NUCLEOTIDE SEQUENCE</scope>
    <source>
        <strain evidence="2">CBHHK173m</strain>
    </source>
</reference>
<evidence type="ECO:0000256" key="1">
    <source>
        <dbReference type="SAM" id="MobiDB-lite"/>
    </source>
</evidence>
<evidence type="ECO:0000313" key="3">
    <source>
        <dbReference type="Proteomes" id="UP001222325"/>
    </source>
</evidence>
<comment type="caution">
    <text evidence="2">The sequence shown here is derived from an EMBL/GenBank/DDBJ whole genome shotgun (WGS) entry which is preliminary data.</text>
</comment>
<gene>
    <name evidence="2" type="ORF">B0H15DRAFT_740246</name>
</gene>
<evidence type="ECO:0000313" key="2">
    <source>
        <dbReference type="EMBL" id="KAJ7083645.1"/>
    </source>
</evidence>